<dbReference type="GO" id="GO:0016787">
    <property type="term" value="F:hydrolase activity"/>
    <property type="evidence" value="ECO:0007669"/>
    <property type="project" value="UniProtKB-UniRule"/>
</dbReference>
<accession>Q3ITE2</accession>
<dbReference type="InterPro" id="IPR041802">
    <property type="entry name" value="MPP_YfcE"/>
</dbReference>
<dbReference type="NCBIfam" id="TIGR00040">
    <property type="entry name" value="yfcE"/>
    <property type="match status" value="1"/>
</dbReference>
<dbReference type="CDD" id="cd00841">
    <property type="entry name" value="MPP_YfcE"/>
    <property type="match status" value="1"/>
</dbReference>
<dbReference type="EC" id="3.1.4.-" evidence="1"/>
<dbReference type="GeneID" id="3701028"/>
<dbReference type="SUPFAM" id="SSF56300">
    <property type="entry name" value="Metallo-dependent phosphatases"/>
    <property type="match status" value="1"/>
</dbReference>
<name>Q3ITE2_NATPD</name>
<dbReference type="GO" id="GO:0046872">
    <property type="term" value="F:metal ion binding"/>
    <property type="evidence" value="ECO:0007669"/>
    <property type="project" value="UniProtKB-KW"/>
</dbReference>
<dbReference type="EMBL" id="CR936257">
    <property type="protein sequence ID" value="CAI48592.1"/>
    <property type="molecule type" value="Genomic_DNA"/>
</dbReference>
<evidence type="ECO:0000256" key="1">
    <source>
        <dbReference type="RuleBase" id="RU362039"/>
    </source>
</evidence>
<dbReference type="InterPro" id="IPR053193">
    <property type="entry name" value="MetalloPDE_YfcE-like"/>
</dbReference>
<organism evidence="3 4">
    <name type="scientific">Natronomonas pharaonis (strain ATCC 35678 / DSM 2160 / CIP 103997 / JCM 8858 / NBRC 14720 / NCIMB 2260 / Gabara)</name>
    <name type="common">Halobacterium pharaonis</name>
    <dbReference type="NCBI Taxonomy" id="348780"/>
    <lineage>
        <taxon>Archaea</taxon>
        <taxon>Methanobacteriati</taxon>
        <taxon>Methanobacteriota</taxon>
        <taxon>Stenosarchaea group</taxon>
        <taxon>Halobacteria</taxon>
        <taxon>Halobacteriales</taxon>
        <taxon>Natronomonadaceae</taxon>
        <taxon>Natronomonas</taxon>
    </lineage>
</organism>
<evidence type="ECO:0000259" key="2">
    <source>
        <dbReference type="Pfam" id="PF12850"/>
    </source>
</evidence>
<sequence>MHVGVISDTHDNVPAARAAMDRFEEEGVDTVVHCGDFVAPPLIPFLDRDGIAVHAVRGNNDGEREGLVDAFDALDGGTFHGRFAELTLGGREFAVLHGEERPVIDALAASGEYDYVLHGHWHVREERTVGETTVLNPGAHFPTVADEHRTVAVVDTGADEITFHAIDGER</sequence>
<comment type="cofactor">
    <cofactor evidence="1">
        <name>a divalent metal cation</name>
        <dbReference type="ChEBI" id="CHEBI:60240"/>
    </cofactor>
</comment>
<dbReference type="InterPro" id="IPR000979">
    <property type="entry name" value="Phosphodiesterase_MJ0936/Vps29"/>
</dbReference>
<dbReference type="PANTHER" id="PTHR43165">
    <property type="entry name" value="METALLOPHOSPHOESTERASE"/>
    <property type="match status" value="1"/>
</dbReference>
<keyword evidence="3" id="KW-0378">Hydrolase</keyword>
<dbReference type="Pfam" id="PF12850">
    <property type="entry name" value="Metallophos_2"/>
    <property type="match status" value="1"/>
</dbReference>
<dbReference type="PANTHER" id="PTHR43165:SF1">
    <property type="entry name" value="PHOSPHODIESTERASE MJ0936"/>
    <property type="match status" value="1"/>
</dbReference>
<dbReference type="AlphaFoldDB" id="Q3ITE2"/>
<dbReference type="Gene3D" id="3.60.21.10">
    <property type="match status" value="1"/>
</dbReference>
<dbReference type="InterPro" id="IPR024654">
    <property type="entry name" value="Calcineurin-like_PHP_lpxH"/>
</dbReference>
<evidence type="ECO:0000313" key="4">
    <source>
        <dbReference type="Proteomes" id="UP000002698"/>
    </source>
</evidence>
<gene>
    <name evidence="3" type="ordered locus">NP_1002A</name>
</gene>
<dbReference type="RefSeq" id="WP_011322227.1">
    <property type="nucleotide sequence ID" value="NC_007426.1"/>
</dbReference>
<keyword evidence="4" id="KW-1185">Reference proteome</keyword>
<dbReference type="Proteomes" id="UP000002698">
    <property type="component" value="Chromosome"/>
</dbReference>
<dbReference type="InterPro" id="IPR029052">
    <property type="entry name" value="Metallo-depent_PP-like"/>
</dbReference>
<dbReference type="OrthoDB" id="9959at2157"/>
<protein>
    <recommendedName>
        <fullName evidence="1">Phosphoesterase</fullName>
        <ecNumber evidence="1">3.1.4.-</ecNumber>
    </recommendedName>
</protein>
<comment type="similarity">
    <text evidence="1">Belongs to the metallophosphoesterase superfamily. YfcE family.</text>
</comment>
<reference evidence="3 4" key="1">
    <citation type="journal article" date="2005" name="Genome Res.">
        <title>Living with two extremes: conclusions from the genome sequence of Natronomonas pharaonis.</title>
        <authorList>
            <person name="Falb M."/>
            <person name="Pfeiffer F."/>
            <person name="Palm P."/>
            <person name="Rodewald K."/>
            <person name="Hickmann V."/>
            <person name="Tittor J."/>
            <person name="Oesterhelt D."/>
        </authorList>
    </citation>
    <scope>NUCLEOTIDE SEQUENCE [LARGE SCALE GENOMIC DNA]</scope>
    <source>
        <strain evidence="4">ATCC 35678 / DSM 2160 / CIP 103997 / JCM 8858 / NBRC 14720 / NCIMB 2260 / Gabara</strain>
    </source>
</reference>
<dbReference type="EnsemblBacteria" id="CAI48592">
    <property type="protein sequence ID" value="CAI48592"/>
    <property type="gene ID" value="NP_1002A"/>
</dbReference>
<proteinExistence type="inferred from homology"/>
<dbReference type="KEGG" id="nph:NP_1002A"/>
<feature type="domain" description="Calcineurin-like phosphoesterase" evidence="2">
    <location>
        <begin position="1"/>
        <end position="157"/>
    </location>
</feature>
<dbReference type="HOGENOM" id="CLU_063749_4_1_2"/>
<evidence type="ECO:0000313" key="3">
    <source>
        <dbReference type="EMBL" id="CAI48592.1"/>
    </source>
</evidence>
<keyword evidence="1" id="KW-0479">Metal-binding</keyword>
<dbReference type="eggNOG" id="arCOG01141">
    <property type="taxonomic scope" value="Archaea"/>
</dbReference>
<dbReference type="STRING" id="348780.NP_1002A"/>